<dbReference type="InterPro" id="IPR007345">
    <property type="entry name" value="Polysacch_pyruvyl_Trfase"/>
</dbReference>
<keyword evidence="2" id="KW-0808">Transferase</keyword>
<protein>
    <submittedName>
        <fullName evidence="2">Polysaccharide pyruvyl transferase WcaK-like protein</fullName>
    </submittedName>
</protein>
<dbReference type="AlphaFoldDB" id="A0A368Z5A0"/>
<feature type="domain" description="Polysaccharide pyruvyl transferase" evidence="1">
    <location>
        <begin position="13"/>
        <end position="328"/>
    </location>
</feature>
<keyword evidence="3" id="KW-1185">Reference proteome</keyword>
<evidence type="ECO:0000313" key="2">
    <source>
        <dbReference type="EMBL" id="RCW87623.1"/>
    </source>
</evidence>
<evidence type="ECO:0000313" key="3">
    <source>
        <dbReference type="Proteomes" id="UP000253324"/>
    </source>
</evidence>
<gene>
    <name evidence="2" type="ORF">C7476_101391</name>
</gene>
<sequence length="414" mass="46322">MKIALLGQFGSGNTGNDGSLEAMLDFLRSSKIDAELLCICSNPEAIAKKYNIETISIRVLVSRGRWFNRINRILGDIPRQVIGFYTIFAQLNGLDLMIIPGTGILDDFQETAFGWPFVILRWCLAARLNGMRIAFVSIGAGPIRLPLSRLFLKTGARMAHYRSYRDKLSRDFMKSIGFDVSRDPVSADLAFGLPAAAESSRDNPDTVCVGVGIMAYSGWKKADEDGESIYRTYLDKIAEFISWLQERRLNVRLLTGDIVDRRAIADIMNMFPRNETNSGSMHIVAEEMTSLHDVMAQIAHTDIVVATRYHNVICALRMGRPVISLAYSTKNDALLNATGLEEYCHYVETFDVEVLKSQVEKMLAERARLVLEVKKGVAAFQTQLAEQEAYIHSILVDPVEQRGEIKDVSQLPQS</sequence>
<dbReference type="EMBL" id="QPJM01000001">
    <property type="protein sequence ID" value="RCW87623.1"/>
    <property type="molecule type" value="Genomic_DNA"/>
</dbReference>
<dbReference type="PANTHER" id="PTHR36836:SF1">
    <property type="entry name" value="COLANIC ACID BIOSYNTHESIS PROTEIN WCAK"/>
    <property type="match status" value="1"/>
</dbReference>
<reference evidence="2 3" key="1">
    <citation type="submission" date="2018-07" db="EMBL/GenBank/DDBJ databases">
        <title>Genomic Encyclopedia of Type Strains, Phase III (KMG-III): the genomes of soil and plant-associated and newly described type strains.</title>
        <authorList>
            <person name="Whitman W."/>
        </authorList>
    </citation>
    <scope>NUCLEOTIDE SEQUENCE [LARGE SCALE GENOMIC DNA]</scope>
    <source>
        <strain evidence="2 3">31-25a</strain>
    </source>
</reference>
<dbReference type="PANTHER" id="PTHR36836">
    <property type="entry name" value="COLANIC ACID BIOSYNTHESIS PROTEIN WCAK"/>
    <property type="match status" value="1"/>
</dbReference>
<name>A0A368Z5A0_9HYPH</name>
<organism evidence="2 3">
    <name type="scientific">Phyllobacterium bourgognense</name>
    <dbReference type="NCBI Taxonomy" id="314236"/>
    <lineage>
        <taxon>Bacteria</taxon>
        <taxon>Pseudomonadati</taxon>
        <taxon>Pseudomonadota</taxon>
        <taxon>Alphaproteobacteria</taxon>
        <taxon>Hyphomicrobiales</taxon>
        <taxon>Phyllobacteriaceae</taxon>
        <taxon>Phyllobacterium</taxon>
    </lineage>
</organism>
<evidence type="ECO:0000259" key="1">
    <source>
        <dbReference type="Pfam" id="PF04230"/>
    </source>
</evidence>
<comment type="caution">
    <text evidence="2">The sequence shown here is derived from an EMBL/GenBank/DDBJ whole genome shotgun (WGS) entry which is preliminary data.</text>
</comment>
<dbReference type="GO" id="GO:0016740">
    <property type="term" value="F:transferase activity"/>
    <property type="evidence" value="ECO:0007669"/>
    <property type="project" value="UniProtKB-KW"/>
</dbReference>
<dbReference type="Proteomes" id="UP000253324">
    <property type="component" value="Unassembled WGS sequence"/>
</dbReference>
<accession>A0A368Z5A0</accession>
<proteinExistence type="predicted"/>
<dbReference type="Pfam" id="PF04230">
    <property type="entry name" value="PS_pyruv_trans"/>
    <property type="match status" value="1"/>
</dbReference>